<comment type="caution">
    <text evidence="2">The sequence shown here is derived from an EMBL/GenBank/DDBJ whole genome shotgun (WGS) entry which is preliminary data.</text>
</comment>
<protein>
    <submittedName>
        <fullName evidence="2">Uncharacterized protein</fullName>
    </submittedName>
</protein>
<dbReference type="Proteomes" id="UP000434957">
    <property type="component" value="Unassembled WGS sequence"/>
</dbReference>
<dbReference type="EMBL" id="QXFU01001132">
    <property type="protein sequence ID" value="KAE9009863.1"/>
    <property type="molecule type" value="Genomic_DNA"/>
</dbReference>
<accession>A0A6A4EZE6</accession>
<dbReference type="EMBL" id="QXFT01001196">
    <property type="protein sequence ID" value="KAE9325764.1"/>
    <property type="molecule type" value="Genomic_DNA"/>
</dbReference>
<keyword evidence="3" id="KW-1185">Reference proteome</keyword>
<evidence type="ECO:0000313" key="2">
    <source>
        <dbReference type="EMBL" id="KAE9325764.1"/>
    </source>
</evidence>
<dbReference type="Proteomes" id="UP000435112">
    <property type="component" value="Unassembled WGS sequence"/>
</dbReference>
<organism evidence="2 3">
    <name type="scientific">Phytophthora rubi</name>
    <dbReference type="NCBI Taxonomy" id="129364"/>
    <lineage>
        <taxon>Eukaryota</taxon>
        <taxon>Sar</taxon>
        <taxon>Stramenopiles</taxon>
        <taxon>Oomycota</taxon>
        <taxon>Peronosporomycetes</taxon>
        <taxon>Peronosporales</taxon>
        <taxon>Peronosporaceae</taxon>
        <taxon>Phytophthora</taxon>
    </lineage>
</organism>
<name>A0A6A4EZE6_9STRA</name>
<proteinExistence type="predicted"/>
<reference evidence="2 3" key="1">
    <citation type="submission" date="2018-08" db="EMBL/GenBank/DDBJ databases">
        <title>Genomic investigation of the strawberry pathogen Phytophthora fragariae indicates pathogenicity is determined by transcriptional variation in three key races.</title>
        <authorList>
            <person name="Adams T.M."/>
            <person name="Armitage A.D."/>
            <person name="Sobczyk M.K."/>
            <person name="Bates H.J."/>
            <person name="Dunwell J.M."/>
            <person name="Nellist C.F."/>
            <person name="Harrison R.J."/>
        </authorList>
    </citation>
    <scope>NUCLEOTIDE SEQUENCE [LARGE SCALE GENOMIC DNA]</scope>
    <source>
        <strain evidence="1 4">SCRP324</strain>
        <strain evidence="2 3">SCRP333</strain>
    </source>
</reference>
<evidence type="ECO:0000313" key="4">
    <source>
        <dbReference type="Proteomes" id="UP000435112"/>
    </source>
</evidence>
<evidence type="ECO:0000313" key="1">
    <source>
        <dbReference type="EMBL" id="KAE9009863.1"/>
    </source>
</evidence>
<dbReference type="OrthoDB" id="1933717at2759"/>
<evidence type="ECO:0000313" key="3">
    <source>
        <dbReference type="Proteomes" id="UP000434957"/>
    </source>
</evidence>
<gene>
    <name evidence="1" type="ORF">PR002_g15515</name>
    <name evidence="2" type="ORF">PR003_g16407</name>
</gene>
<dbReference type="AlphaFoldDB" id="A0A6A4EZE6"/>
<sequence length="45" mass="4727">MTRAYLPNLKLTVSKYGSATVGQATSSMGAIAYNGSGDVYGRRRG</sequence>